<evidence type="ECO:0000313" key="3">
    <source>
        <dbReference type="Proteomes" id="UP000002668"/>
    </source>
</evidence>
<dbReference type="OMA" id="VTHEESH"/>
<proteinExistence type="predicted"/>
<gene>
    <name evidence="2" type="ORF">LEMA_P112290.1</name>
</gene>
<name>E4ZY65_LEPMJ</name>
<feature type="compositionally biased region" description="Basic and acidic residues" evidence="1">
    <location>
        <begin position="29"/>
        <end position="40"/>
    </location>
</feature>
<dbReference type="RefSeq" id="XP_003839789.1">
    <property type="nucleotide sequence ID" value="XM_003839741.1"/>
</dbReference>
<feature type="region of interest" description="Disordered" evidence="1">
    <location>
        <begin position="1"/>
        <end position="46"/>
    </location>
</feature>
<dbReference type="InParanoid" id="E4ZY65"/>
<reference evidence="3" key="1">
    <citation type="journal article" date="2011" name="Nat. Commun.">
        <title>Effector diversification within compartments of the Leptosphaeria maculans genome affected by Repeat-Induced Point mutations.</title>
        <authorList>
            <person name="Rouxel T."/>
            <person name="Grandaubert J."/>
            <person name="Hane J.K."/>
            <person name="Hoede C."/>
            <person name="van de Wouw A.P."/>
            <person name="Couloux A."/>
            <person name="Dominguez V."/>
            <person name="Anthouard V."/>
            <person name="Bally P."/>
            <person name="Bourras S."/>
            <person name="Cozijnsen A.J."/>
            <person name="Ciuffetti L.M."/>
            <person name="Degrave A."/>
            <person name="Dilmaghani A."/>
            <person name="Duret L."/>
            <person name="Fudal I."/>
            <person name="Goodwin S.B."/>
            <person name="Gout L."/>
            <person name="Glaser N."/>
            <person name="Linglin J."/>
            <person name="Kema G.H.J."/>
            <person name="Lapalu N."/>
            <person name="Lawrence C.B."/>
            <person name="May K."/>
            <person name="Meyer M."/>
            <person name="Ollivier B."/>
            <person name="Poulain J."/>
            <person name="Schoch C.L."/>
            <person name="Simon A."/>
            <person name="Spatafora J.W."/>
            <person name="Stachowiak A."/>
            <person name="Turgeon B.G."/>
            <person name="Tyler B.M."/>
            <person name="Vincent D."/>
            <person name="Weissenbach J."/>
            <person name="Amselem J."/>
            <person name="Quesneville H."/>
            <person name="Oliver R.P."/>
            <person name="Wincker P."/>
            <person name="Balesdent M.-H."/>
            <person name="Howlett B.J."/>
        </authorList>
    </citation>
    <scope>NUCLEOTIDE SEQUENCE [LARGE SCALE GENOMIC DNA]</scope>
    <source>
        <strain evidence="3">JN3 / isolate v23.1.3 / race Av1-4-5-6-7-8</strain>
    </source>
</reference>
<organism evidence="3">
    <name type="scientific">Leptosphaeria maculans (strain JN3 / isolate v23.1.3 / race Av1-4-5-6-7-8)</name>
    <name type="common">Blackleg fungus</name>
    <name type="synonym">Phoma lingam</name>
    <dbReference type="NCBI Taxonomy" id="985895"/>
    <lineage>
        <taxon>Eukaryota</taxon>
        <taxon>Fungi</taxon>
        <taxon>Dikarya</taxon>
        <taxon>Ascomycota</taxon>
        <taxon>Pezizomycotina</taxon>
        <taxon>Dothideomycetes</taxon>
        <taxon>Pleosporomycetidae</taxon>
        <taxon>Pleosporales</taxon>
        <taxon>Pleosporineae</taxon>
        <taxon>Leptosphaeriaceae</taxon>
        <taxon>Plenodomus</taxon>
        <taxon>Plenodomus lingam/Leptosphaeria maculans species complex</taxon>
    </lineage>
</organism>
<dbReference type="OrthoDB" id="3797485at2759"/>
<dbReference type="VEuPathDB" id="FungiDB:LEMA_P112290.1"/>
<sequence length="143" mass="15114">MAQAQHHHSDTSVAKQDLQSHEVQTSCAEARDVETQESRKSASASAGLNLNLLGALSGAFSSSSKKGTKQNADGSSETTREKVDRASASAHAQAAASAHGAAQAHEHNRKTSTRSVGTEDSEAREVKQSRLEAKKRVDHLGIE</sequence>
<feature type="compositionally biased region" description="Basic and acidic residues" evidence="1">
    <location>
        <begin position="121"/>
        <end position="143"/>
    </location>
</feature>
<dbReference type="EMBL" id="FP929128">
    <property type="protein sequence ID" value="CBX96310.1"/>
    <property type="molecule type" value="Genomic_DNA"/>
</dbReference>
<protein>
    <submittedName>
        <fullName evidence="2">Predicted protein</fullName>
    </submittedName>
</protein>
<keyword evidence="3" id="KW-1185">Reference proteome</keyword>
<dbReference type="AlphaFoldDB" id="E4ZY65"/>
<dbReference type="GeneID" id="13289873"/>
<evidence type="ECO:0000256" key="1">
    <source>
        <dbReference type="SAM" id="MobiDB-lite"/>
    </source>
</evidence>
<evidence type="ECO:0000313" key="2">
    <source>
        <dbReference type="EMBL" id="CBX96310.1"/>
    </source>
</evidence>
<dbReference type="Proteomes" id="UP000002668">
    <property type="component" value="Genome"/>
</dbReference>
<feature type="compositionally biased region" description="Low complexity" evidence="1">
    <location>
        <begin position="86"/>
        <end position="103"/>
    </location>
</feature>
<accession>E4ZY65</accession>
<feature type="region of interest" description="Disordered" evidence="1">
    <location>
        <begin position="59"/>
        <end position="143"/>
    </location>
</feature>
<dbReference type="HOGENOM" id="CLU_160178_0_0_1"/>
<dbReference type="eggNOG" id="ENOG502T60Y">
    <property type="taxonomic scope" value="Eukaryota"/>
</dbReference>